<dbReference type="EMBL" id="CR936257">
    <property type="protein sequence ID" value="CAI49133.1"/>
    <property type="molecule type" value="Genomic_DNA"/>
</dbReference>
<organism evidence="1 2">
    <name type="scientific">Natronomonas pharaonis (strain ATCC 35678 / DSM 2160 / CIP 103997 / JCM 8858 / NBRC 14720 / NCIMB 2260 / Gabara)</name>
    <name type="common">Halobacterium pharaonis</name>
    <dbReference type="NCBI Taxonomy" id="348780"/>
    <lineage>
        <taxon>Archaea</taxon>
        <taxon>Methanobacteriati</taxon>
        <taxon>Methanobacteriota</taxon>
        <taxon>Stenosarchaea group</taxon>
        <taxon>Halobacteria</taxon>
        <taxon>Halobacteriales</taxon>
        <taxon>Natronomonadaceae</taxon>
        <taxon>Natronomonas</taxon>
    </lineage>
</organism>
<dbReference type="EnsemblBacteria" id="CAI49133">
    <property type="protein sequence ID" value="CAI49133"/>
    <property type="gene ID" value="NP_2084A"/>
</dbReference>
<name>A0A1U7EVQ8_NATPD</name>
<protein>
    <submittedName>
        <fullName evidence="1">Uncharacterized protein</fullName>
    </submittedName>
</protein>
<dbReference type="Proteomes" id="UP000002698">
    <property type="component" value="Chromosome"/>
</dbReference>
<dbReference type="AlphaFoldDB" id="A0A1U7EVQ8"/>
<keyword evidence="2" id="KW-1185">Reference proteome</keyword>
<dbReference type="RefSeq" id="WP_011322761.1">
    <property type="nucleotide sequence ID" value="NC_007426.1"/>
</dbReference>
<dbReference type="KEGG" id="nph:NP_2084A"/>
<accession>A0A1U7EVQ8</accession>
<dbReference type="OrthoDB" id="194703at2157"/>
<dbReference type="eggNOG" id="arCOG07990">
    <property type="taxonomic scope" value="Archaea"/>
</dbReference>
<evidence type="ECO:0000313" key="2">
    <source>
        <dbReference type="Proteomes" id="UP000002698"/>
    </source>
</evidence>
<reference evidence="1 2" key="1">
    <citation type="journal article" date="2005" name="Genome Res.">
        <title>Living with two extremes: conclusions from the genome sequence of Natronomonas pharaonis.</title>
        <authorList>
            <person name="Falb M."/>
            <person name="Pfeiffer F."/>
            <person name="Palm P."/>
            <person name="Rodewald K."/>
            <person name="Hickmann V."/>
            <person name="Tittor J."/>
            <person name="Oesterhelt D."/>
        </authorList>
    </citation>
    <scope>NUCLEOTIDE SEQUENCE [LARGE SCALE GENOMIC DNA]</scope>
    <source>
        <strain evidence="2">ATCC 35678 / DSM 2160 / CIP 103997 / JCM 8858 / NBRC 14720 / NCIMB 2260 / Gabara</strain>
    </source>
</reference>
<proteinExistence type="predicted"/>
<sequence length="91" mass="10093">MATAVKIDDETKSKLEELQADIRRKTGSKVTQQAILSKLVGSAIDSRSEVVDSFRKTDRSLSETAIQQFNTGQIASGIETDEENIDDALYW</sequence>
<dbReference type="HOGENOM" id="CLU_179007_0_0_2"/>
<evidence type="ECO:0000313" key="1">
    <source>
        <dbReference type="EMBL" id="CAI49133.1"/>
    </source>
</evidence>
<dbReference type="GeneID" id="3701348"/>
<gene>
    <name evidence="1" type="ordered locus">NP_2084A</name>
</gene>